<gene>
    <name evidence="3" type="ORF">GCM10017581_013420</name>
</gene>
<keyword evidence="2" id="KW-0472">Membrane</keyword>
<protein>
    <recommendedName>
        <fullName evidence="5">DUF998 domain-containing protein</fullName>
    </recommendedName>
</protein>
<dbReference type="Pfam" id="PF06197">
    <property type="entry name" value="DUF998"/>
    <property type="match status" value="1"/>
</dbReference>
<reference evidence="3" key="2">
    <citation type="submission" date="2023-01" db="EMBL/GenBank/DDBJ databases">
        <authorList>
            <person name="Sun Q."/>
            <person name="Evtushenko L."/>
        </authorList>
    </citation>
    <scope>NUCLEOTIDE SEQUENCE</scope>
    <source>
        <strain evidence="3">VKM Ac-1321</strain>
    </source>
</reference>
<evidence type="ECO:0000313" key="3">
    <source>
        <dbReference type="EMBL" id="GLK99601.1"/>
    </source>
</evidence>
<feature type="transmembrane region" description="Helical" evidence="2">
    <location>
        <begin position="59"/>
        <end position="81"/>
    </location>
</feature>
<feature type="transmembrane region" description="Helical" evidence="2">
    <location>
        <begin position="7"/>
        <end position="27"/>
    </location>
</feature>
<evidence type="ECO:0000256" key="2">
    <source>
        <dbReference type="SAM" id="Phobius"/>
    </source>
</evidence>
<evidence type="ECO:0000313" key="4">
    <source>
        <dbReference type="Proteomes" id="UP001143480"/>
    </source>
</evidence>
<comment type="caution">
    <text evidence="3">The sequence shown here is derived from an EMBL/GenBank/DDBJ whole genome shotgun (WGS) entry which is preliminary data.</text>
</comment>
<dbReference type="Proteomes" id="UP001143480">
    <property type="component" value="Unassembled WGS sequence"/>
</dbReference>
<dbReference type="RefSeq" id="WP_261961521.1">
    <property type="nucleotide sequence ID" value="NZ_BAAAXA010000001.1"/>
</dbReference>
<keyword evidence="4" id="KW-1185">Reference proteome</keyword>
<name>A0A9W6KEU5_9ACTN</name>
<evidence type="ECO:0008006" key="5">
    <source>
        <dbReference type="Google" id="ProtNLM"/>
    </source>
</evidence>
<keyword evidence="2" id="KW-1133">Transmembrane helix</keyword>
<sequence>MSPRTMAAGAVAGPILFTVAWLILGFVSPGFTLFDVRVEPYSAISAQISGLGLGPTAPYMNAAFVLTGLLLGVGVVGSLRCITALTPRSRRTLTALLSLVAIGCAADGIFTLESFKPHLLGAMLAFCSPVISFWVTGSALRRIPGWRRFGTWLRFAAPVTLGLVAIYLATFDPTVEGSTTGVSGLLERIVVVEILGWFAALGWLARRRAFSGPTGVEGGRGPAMQYARTAKRPRGL</sequence>
<dbReference type="EMBL" id="BSFP01000004">
    <property type="protein sequence ID" value="GLK99601.1"/>
    <property type="molecule type" value="Genomic_DNA"/>
</dbReference>
<feature type="transmembrane region" description="Helical" evidence="2">
    <location>
        <begin position="152"/>
        <end position="169"/>
    </location>
</feature>
<reference evidence="3" key="1">
    <citation type="journal article" date="2014" name="Int. J. Syst. Evol. Microbiol.">
        <title>Complete genome sequence of Corynebacterium casei LMG S-19264T (=DSM 44701T), isolated from a smear-ripened cheese.</title>
        <authorList>
            <consortium name="US DOE Joint Genome Institute (JGI-PGF)"/>
            <person name="Walter F."/>
            <person name="Albersmeier A."/>
            <person name="Kalinowski J."/>
            <person name="Ruckert C."/>
        </authorList>
    </citation>
    <scope>NUCLEOTIDE SEQUENCE</scope>
    <source>
        <strain evidence="3">VKM Ac-1321</strain>
    </source>
</reference>
<feature type="region of interest" description="Disordered" evidence="1">
    <location>
        <begin position="216"/>
        <end position="236"/>
    </location>
</feature>
<accession>A0A9W6KEU5</accession>
<keyword evidence="2" id="KW-0812">Transmembrane</keyword>
<feature type="transmembrane region" description="Helical" evidence="2">
    <location>
        <begin position="189"/>
        <end position="205"/>
    </location>
</feature>
<organism evidence="3 4">
    <name type="scientific">Dactylosporangium matsuzakiense</name>
    <dbReference type="NCBI Taxonomy" id="53360"/>
    <lineage>
        <taxon>Bacteria</taxon>
        <taxon>Bacillati</taxon>
        <taxon>Actinomycetota</taxon>
        <taxon>Actinomycetes</taxon>
        <taxon>Micromonosporales</taxon>
        <taxon>Micromonosporaceae</taxon>
        <taxon>Dactylosporangium</taxon>
    </lineage>
</organism>
<proteinExistence type="predicted"/>
<feature type="transmembrane region" description="Helical" evidence="2">
    <location>
        <begin position="93"/>
        <end position="112"/>
    </location>
</feature>
<dbReference type="AlphaFoldDB" id="A0A9W6KEU5"/>
<feature type="transmembrane region" description="Helical" evidence="2">
    <location>
        <begin position="118"/>
        <end position="140"/>
    </location>
</feature>
<dbReference type="InterPro" id="IPR009339">
    <property type="entry name" value="DUF998"/>
</dbReference>
<evidence type="ECO:0000256" key="1">
    <source>
        <dbReference type="SAM" id="MobiDB-lite"/>
    </source>
</evidence>